<dbReference type="EMBL" id="CAJNNV010025026">
    <property type="protein sequence ID" value="CAE8611474.1"/>
    <property type="molecule type" value="Genomic_DNA"/>
</dbReference>
<gene>
    <name evidence="1" type="ORF">PGLA1383_LOCUS29278</name>
</gene>
<evidence type="ECO:0000313" key="1">
    <source>
        <dbReference type="EMBL" id="CAE8611474.1"/>
    </source>
</evidence>
<evidence type="ECO:0000313" key="2">
    <source>
        <dbReference type="Proteomes" id="UP000654075"/>
    </source>
</evidence>
<accession>A0A813FLL7</accession>
<dbReference type="AlphaFoldDB" id="A0A813FLL7"/>
<protein>
    <submittedName>
        <fullName evidence="1">Uncharacterized protein</fullName>
    </submittedName>
</protein>
<proteinExistence type="predicted"/>
<dbReference type="Proteomes" id="UP000654075">
    <property type="component" value="Unassembled WGS sequence"/>
</dbReference>
<keyword evidence="2" id="KW-1185">Reference proteome</keyword>
<name>A0A813FLL7_POLGL</name>
<comment type="caution">
    <text evidence="1">The sequence shown here is derived from an EMBL/GenBank/DDBJ whole genome shotgun (WGS) entry which is preliminary data.</text>
</comment>
<organism evidence="1 2">
    <name type="scientific">Polarella glacialis</name>
    <name type="common">Dinoflagellate</name>
    <dbReference type="NCBI Taxonomy" id="89957"/>
    <lineage>
        <taxon>Eukaryota</taxon>
        <taxon>Sar</taxon>
        <taxon>Alveolata</taxon>
        <taxon>Dinophyceae</taxon>
        <taxon>Suessiales</taxon>
        <taxon>Suessiaceae</taxon>
        <taxon>Polarella</taxon>
    </lineage>
</organism>
<sequence>MLPCFCKTMVANARSDCQWQFLSSKPVCFHLKYCCCRRCRCCPTIPCQFPSTSVLSASELPKSDRTYNSVISAACAAYYGHWSRAPSLLPIMRMAARGLQLVGASGRRSTACCPSDAKRLQCQEMRVLRRYSLRGEGTRNV</sequence>
<reference evidence="1" key="1">
    <citation type="submission" date="2021-02" db="EMBL/GenBank/DDBJ databases">
        <authorList>
            <person name="Dougan E. K."/>
            <person name="Rhodes N."/>
            <person name="Thang M."/>
            <person name="Chan C."/>
        </authorList>
    </citation>
    <scope>NUCLEOTIDE SEQUENCE</scope>
</reference>